<dbReference type="InterPro" id="IPR000086">
    <property type="entry name" value="NUDIX_hydrolase_dom"/>
</dbReference>
<feature type="domain" description="Nudix hydrolase" evidence="2">
    <location>
        <begin position="29"/>
        <end position="154"/>
    </location>
</feature>
<dbReference type="SUPFAM" id="SSF55811">
    <property type="entry name" value="Nudix"/>
    <property type="match status" value="1"/>
</dbReference>
<evidence type="ECO:0000313" key="4">
    <source>
        <dbReference type="Proteomes" id="UP001523392"/>
    </source>
</evidence>
<dbReference type="PANTHER" id="PTHR43222">
    <property type="entry name" value="NUDIX HYDROLASE 23"/>
    <property type="match status" value="1"/>
</dbReference>
<proteinExistence type="predicted"/>
<keyword evidence="3" id="KW-0378">Hydrolase</keyword>
<protein>
    <submittedName>
        <fullName evidence="3">NUDIX hydrolase</fullName>
    </submittedName>
</protein>
<dbReference type="Proteomes" id="UP001523392">
    <property type="component" value="Unassembled WGS sequence"/>
</dbReference>
<dbReference type="PROSITE" id="PS51462">
    <property type="entry name" value="NUDIX"/>
    <property type="match status" value="1"/>
</dbReference>
<name>A0ABT1DCC0_9PROT</name>
<dbReference type="Gene3D" id="2.20.70.10">
    <property type="match status" value="1"/>
</dbReference>
<evidence type="ECO:0000256" key="1">
    <source>
        <dbReference type="SAM" id="MobiDB-lite"/>
    </source>
</evidence>
<comment type="caution">
    <text evidence="3">The sequence shown here is derived from an EMBL/GenBank/DDBJ whole genome shotgun (WGS) entry which is preliminary data.</text>
</comment>
<dbReference type="InterPro" id="IPR029401">
    <property type="entry name" value="Nudix_N"/>
</dbReference>
<sequence length="182" mass="19835">MPDFHRSIPEGDDKERLVCRDCGFIAYENPKLIVGSVVSEGERVLLCRRAINPRRGFWTLPAGFLEMAETAEEGARREAWEEAQARIAIEGLLAVFSIARIGQVQLIFRAGFAAPGFAAGPESEEVALFDWAEIPWAEIAFPSVHWALRAWRAAAGRPLGAPASNPPEDARGTVPLPQGSGL</sequence>
<accession>A0ABT1DCC0</accession>
<dbReference type="GO" id="GO:0016787">
    <property type="term" value="F:hydrolase activity"/>
    <property type="evidence" value="ECO:0007669"/>
    <property type="project" value="UniProtKB-KW"/>
</dbReference>
<reference evidence="3 4" key="1">
    <citation type="submission" date="2021-12" db="EMBL/GenBank/DDBJ databases">
        <title>Siccirubricoccus leaddurans sp. nov., a high concentration Zn2+ tolerance bacterium.</title>
        <authorList>
            <person name="Cao Y."/>
        </authorList>
    </citation>
    <scope>NUCLEOTIDE SEQUENCE [LARGE SCALE GENOMIC DNA]</scope>
    <source>
        <strain evidence="3 4">KC 17139</strain>
    </source>
</reference>
<organism evidence="3 4">
    <name type="scientific">Siccirubricoccus soli</name>
    <dbReference type="NCBI Taxonomy" id="2899147"/>
    <lineage>
        <taxon>Bacteria</taxon>
        <taxon>Pseudomonadati</taxon>
        <taxon>Pseudomonadota</taxon>
        <taxon>Alphaproteobacteria</taxon>
        <taxon>Acetobacterales</taxon>
        <taxon>Roseomonadaceae</taxon>
        <taxon>Siccirubricoccus</taxon>
    </lineage>
</organism>
<evidence type="ECO:0000313" key="3">
    <source>
        <dbReference type="EMBL" id="MCO6419588.1"/>
    </source>
</evidence>
<gene>
    <name evidence="3" type="ORF">JYK14_25980</name>
</gene>
<dbReference type="Pfam" id="PF00293">
    <property type="entry name" value="NUDIX"/>
    <property type="match status" value="1"/>
</dbReference>
<dbReference type="EMBL" id="JAFIRR010000206">
    <property type="protein sequence ID" value="MCO6419588.1"/>
    <property type="molecule type" value="Genomic_DNA"/>
</dbReference>
<dbReference type="RefSeq" id="WP_252956276.1">
    <property type="nucleotide sequence ID" value="NZ_JAFIRR010000206.1"/>
</dbReference>
<dbReference type="Pfam" id="PF14803">
    <property type="entry name" value="Zn_ribbon_Nudix"/>
    <property type="match status" value="1"/>
</dbReference>
<dbReference type="Gene3D" id="3.90.79.10">
    <property type="entry name" value="Nucleoside Triphosphate Pyrophosphohydrolase"/>
    <property type="match status" value="1"/>
</dbReference>
<dbReference type="PANTHER" id="PTHR43222:SF2">
    <property type="entry name" value="NUDIX HYDROLASE 23, CHLOROPLASTIC"/>
    <property type="match status" value="1"/>
</dbReference>
<keyword evidence="4" id="KW-1185">Reference proteome</keyword>
<dbReference type="InterPro" id="IPR015797">
    <property type="entry name" value="NUDIX_hydrolase-like_dom_sf"/>
</dbReference>
<evidence type="ECO:0000259" key="2">
    <source>
        <dbReference type="PROSITE" id="PS51462"/>
    </source>
</evidence>
<feature type="region of interest" description="Disordered" evidence="1">
    <location>
        <begin position="160"/>
        <end position="182"/>
    </location>
</feature>